<feature type="transmembrane region" description="Helical" evidence="1">
    <location>
        <begin position="450"/>
        <end position="471"/>
    </location>
</feature>
<feature type="transmembrane region" description="Helical" evidence="1">
    <location>
        <begin position="374"/>
        <end position="394"/>
    </location>
</feature>
<feature type="transmembrane region" description="Helical" evidence="1">
    <location>
        <begin position="34"/>
        <end position="53"/>
    </location>
</feature>
<protein>
    <recommendedName>
        <fullName evidence="2">DUF8201 domain-containing protein</fullName>
    </recommendedName>
</protein>
<dbReference type="InterPro" id="IPR058514">
    <property type="entry name" value="DUF8201"/>
</dbReference>
<feature type="transmembrane region" description="Helical" evidence="1">
    <location>
        <begin position="293"/>
        <end position="318"/>
    </location>
</feature>
<proteinExistence type="predicted"/>
<dbReference type="InterPro" id="IPR058065">
    <property type="entry name" value="LIC_10190-like"/>
</dbReference>
<feature type="transmembrane region" description="Helical" evidence="1">
    <location>
        <begin position="170"/>
        <end position="190"/>
    </location>
</feature>
<dbReference type="RefSeq" id="WP_316663483.1">
    <property type="nucleotide sequence ID" value="NZ_JAWHTF010000010.1"/>
</dbReference>
<feature type="transmembrane region" description="Helical" evidence="1">
    <location>
        <begin position="202"/>
        <end position="220"/>
    </location>
</feature>
<comment type="caution">
    <text evidence="3">The sequence shown here is derived from an EMBL/GenBank/DDBJ whole genome shotgun (WGS) entry which is preliminary data.</text>
</comment>
<feature type="transmembrane region" description="Helical" evidence="1">
    <location>
        <begin position="227"/>
        <end position="245"/>
    </location>
</feature>
<keyword evidence="1" id="KW-0812">Transmembrane</keyword>
<dbReference type="Proteomes" id="UP001268651">
    <property type="component" value="Unassembled WGS sequence"/>
</dbReference>
<dbReference type="EMBL" id="JAWHTF010000010">
    <property type="protein sequence ID" value="MDU8887288.1"/>
    <property type="molecule type" value="Genomic_DNA"/>
</dbReference>
<name>A0ABU3UA51_9FLAO</name>
<keyword evidence="1" id="KW-0472">Membrane</keyword>
<feature type="transmembrane region" description="Helical" evidence="1">
    <location>
        <begin position="425"/>
        <end position="443"/>
    </location>
</feature>
<feature type="transmembrane region" description="Helical" evidence="1">
    <location>
        <begin position="6"/>
        <end position="22"/>
    </location>
</feature>
<organism evidence="3 4">
    <name type="scientific">Gilvirhabdus luticola</name>
    <dbReference type="NCBI Taxonomy" id="3079858"/>
    <lineage>
        <taxon>Bacteria</taxon>
        <taxon>Pseudomonadati</taxon>
        <taxon>Bacteroidota</taxon>
        <taxon>Flavobacteriia</taxon>
        <taxon>Flavobacteriales</taxon>
        <taxon>Flavobacteriaceae</taxon>
        <taxon>Gilvirhabdus</taxon>
    </lineage>
</organism>
<feature type="transmembrane region" description="Helical" evidence="1">
    <location>
        <begin position="401"/>
        <end position="419"/>
    </location>
</feature>
<feature type="transmembrane region" description="Helical" evidence="1">
    <location>
        <begin position="251"/>
        <end position="281"/>
    </location>
</feature>
<sequence length="564" mass="64460">MLLILLSWVYILAISIVLGLCINKGFKVFTTDSVVTIFLGFFGITLFTGFWAIFFAVSWQFHIILLVLSAIALKFNGHAVRSYFENLKQEIHDLSQFFKIILGLLCIFILAQCASPPFIIDNESYYIHTIKWLNEYGLVKGLVNLHLFLGQTSGWHILQSAFSFSFVYDSFNDLSGLCLLLGNYFAIVRLNQYVVGNEKNKLDLIIGLFPVFNVFLFQFIAAPSPDIAVYVIGLIVFYVFAKNYSNYSKMAFTTIAVLSLFLVIIKISTFFFLAFPLVIFVKHFVHAKKHTRQLIALGSLTLLLIVVKNLVVTGNAIYPIASIESLSLDWHLPKTIETYFQNYGLAYGYNVTPEIFETASFLELFKSWLLQPDLHGIFNGLMILLLLVSPWFIIKSKHQKAFGVIYSVAVLNLLFLFVVSPQYRFFFPFVIILSLYILSMLIKKQKTIKVIVSLCLVVPVVPLLFGMKVTMLSENPTQTTSVFKLNYILNPYNNSQFESDFKTLTFENTTLNTPTNIDFFWATGNTPIPAINTKQLEYFKTYFKIIPQQRTEDIKDGFYSKSLE</sequence>
<dbReference type="Pfam" id="PF26626">
    <property type="entry name" value="DUF8201"/>
    <property type="match status" value="1"/>
</dbReference>
<evidence type="ECO:0000313" key="3">
    <source>
        <dbReference type="EMBL" id="MDU8887288.1"/>
    </source>
</evidence>
<gene>
    <name evidence="3" type="ORF">RXV94_14040</name>
</gene>
<evidence type="ECO:0000256" key="1">
    <source>
        <dbReference type="SAM" id="Phobius"/>
    </source>
</evidence>
<evidence type="ECO:0000259" key="2">
    <source>
        <dbReference type="Pfam" id="PF26626"/>
    </source>
</evidence>
<keyword evidence="1" id="KW-1133">Transmembrane helix</keyword>
<evidence type="ECO:0000313" key="4">
    <source>
        <dbReference type="Proteomes" id="UP001268651"/>
    </source>
</evidence>
<dbReference type="NCBIfam" id="NF047510">
    <property type="entry name" value="LIC_10190_fam"/>
    <property type="match status" value="1"/>
</dbReference>
<feature type="transmembrane region" description="Helical" evidence="1">
    <location>
        <begin position="97"/>
        <end position="119"/>
    </location>
</feature>
<reference evidence="3 4" key="1">
    <citation type="submission" date="2023-10" db="EMBL/GenBank/DDBJ databases">
        <title>Marimonas sp. nov. isolated from tidal mud flat.</title>
        <authorList>
            <person name="Jaincy N.J."/>
            <person name="Srinivasan S."/>
            <person name="Lee S.-S."/>
        </authorList>
    </citation>
    <scope>NUCLEOTIDE SEQUENCE [LARGE SCALE GENOMIC DNA]</scope>
    <source>
        <strain evidence="3 4">MJ-SS3</strain>
    </source>
</reference>
<keyword evidence="4" id="KW-1185">Reference proteome</keyword>
<accession>A0ABU3UA51</accession>
<feature type="domain" description="DUF8201" evidence="2">
    <location>
        <begin position="1"/>
        <end position="431"/>
    </location>
</feature>
<feature type="transmembrane region" description="Helical" evidence="1">
    <location>
        <begin position="59"/>
        <end position="76"/>
    </location>
</feature>